<keyword evidence="2" id="KW-1185">Reference proteome</keyword>
<accession>A0A453MMF8</accession>
<evidence type="ECO:0000313" key="2">
    <source>
        <dbReference type="Proteomes" id="UP000015105"/>
    </source>
</evidence>
<protein>
    <submittedName>
        <fullName evidence="1">Uncharacterized protein</fullName>
    </submittedName>
</protein>
<proteinExistence type="predicted"/>
<evidence type="ECO:0000313" key="1">
    <source>
        <dbReference type="EnsemblPlants" id="AET5Gv21238100.9"/>
    </source>
</evidence>
<reference evidence="1" key="5">
    <citation type="journal article" date="2021" name="G3 (Bethesda)">
        <title>Aegilops tauschii genome assembly Aet v5.0 features greater sequence contiguity and improved annotation.</title>
        <authorList>
            <person name="Wang L."/>
            <person name="Zhu T."/>
            <person name="Rodriguez J.C."/>
            <person name="Deal K.R."/>
            <person name="Dubcovsky J."/>
            <person name="McGuire P.E."/>
            <person name="Lux T."/>
            <person name="Spannagl M."/>
            <person name="Mayer K.F.X."/>
            <person name="Baldrich P."/>
            <person name="Meyers B.C."/>
            <person name="Huo N."/>
            <person name="Gu Y.Q."/>
            <person name="Zhou H."/>
            <person name="Devos K.M."/>
            <person name="Bennetzen J.L."/>
            <person name="Unver T."/>
            <person name="Budak H."/>
            <person name="Gulick P.J."/>
            <person name="Galiba G."/>
            <person name="Kalapos B."/>
            <person name="Nelson D.R."/>
            <person name="Li P."/>
            <person name="You F.M."/>
            <person name="Luo M.C."/>
            <person name="Dvorak J."/>
        </authorList>
    </citation>
    <scope>NUCLEOTIDE SEQUENCE [LARGE SCALE GENOMIC DNA]</scope>
    <source>
        <strain evidence="1">cv. AL8/78</strain>
    </source>
</reference>
<dbReference type="Gramene" id="AET5Gv21238100.9">
    <property type="protein sequence ID" value="AET5Gv21238100.9"/>
    <property type="gene ID" value="AET5Gv21238100"/>
</dbReference>
<dbReference type="AlphaFoldDB" id="A0A453MMF8"/>
<dbReference type="Proteomes" id="UP000015105">
    <property type="component" value="Chromosome 5D"/>
</dbReference>
<reference evidence="2" key="1">
    <citation type="journal article" date="2014" name="Science">
        <title>Ancient hybridizations among the ancestral genomes of bread wheat.</title>
        <authorList>
            <consortium name="International Wheat Genome Sequencing Consortium,"/>
            <person name="Marcussen T."/>
            <person name="Sandve S.R."/>
            <person name="Heier L."/>
            <person name="Spannagl M."/>
            <person name="Pfeifer M."/>
            <person name="Jakobsen K.S."/>
            <person name="Wulff B.B."/>
            <person name="Steuernagel B."/>
            <person name="Mayer K.F."/>
            <person name="Olsen O.A."/>
        </authorList>
    </citation>
    <scope>NUCLEOTIDE SEQUENCE [LARGE SCALE GENOMIC DNA]</scope>
    <source>
        <strain evidence="2">cv. AL8/78</strain>
    </source>
</reference>
<reference evidence="1" key="3">
    <citation type="journal article" date="2017" name="Nature">
        <title>Genome sequence of the progenitor of the wheat D genome Aegilops tauschii.</title>
        <authorList>
            <person name="Luo M.C."/>
            <person name="Gu Y.Q."/>
            <person name="Puiu D."/>
            <person name="Wang H."/>
            <person name="Twardziok S.O."/>
            <person name="Deal K.R."/>
            <person name="Huo N."/>
            <person name="Zhu T."/>
            <person name="Wang L."/>
            <person name="Wang Y."/>
            <person name="McGuire P.E."/>
            <person name="Liu S."/>
            <person name="Long H."/>
            <person name="Ramasamy R.K."/>
            <person name="Rodriguez J.C."/>
            <person name="Van S.L."/>
            <person name="Yuan L."/>
            <person name="Wang Z."/>
            <person name="Xia Z."/>
            <person name="Xiao L."/>
            <person name="Anderson O.D."/>
            <person name="Ouyang S."/>
            <person name="Liang Y."/>
            <person name="Zimin A.V."/>
            <person name="Pertea G."/>
            <person name="Qi P."/>
            <person name="Bennetzen J.L."/>
            <person name="Dai X."/>
            <person name="Dawson M.W."/>
            <person name="Muller H.G."/>
            <person name="Kugler K."/>
            <person name="Rivarola-Duarte L."/>
            <person name="Spannagl M."/>
            <person name="Mayer K.F.X."/>
            <person name="Lu F.H."/>
            <person name="Bevan M.W."/>
            <person name="Leroy P."/>
            <person name="Li P."/>
            <person name="You F.M."/>
            <person name="Sun Q."/>
            <person name="Liu Z."/>
            <person name="Lyons E."/>
            <person name="Wicker T."/>
            <person name="Salzberg S.L."/>
            <person name="Devos K.M."/>
            <person name="Dvorak J."/>
        </authorList>
    </citation>
    <scope>NUCLEOTIDE SEQUENCE [LARGE SCALE GENOMIC DNA]</scope>
    <source>
        <strain evidence="1">cv. AL8/78</strain>
    </source>
</reference>
<name>A0A453MMF8_AEGTS</name>
<reference evidence="1" key="4">
    <citation type="submission" date="2019-03" db="UniProtKB">
        <authorList>
            <consortium name="EnsemblPlants"/>
        </authorList>
    </citation>
    <scope>IDENTIFICATION</scope>
</reference>
<organism evidence="1 2">
    <name type="scientific">Aegilops tauschii subsp. strangulata</name>
    <name type="common">Goatgrass</name>
    <dbReference type="NCBI Taxonomy" id="200361"/>
    <lineage>
        <taxon>Eukaryota</taxon>
        <taxon>Viridiplantae</taxon>
        <taxon>Streptophyta</taxon>
        <taxon>Embryophyta</taxon>
        <taxon>Tracheophyta</taxon>
        <taxon>Spermatophyta</taxon>
        <taxon>Magnoliopsida</taxon>
        <taxon>Liliopsida</taxon>
        <taxon>Poales</taxon>
        <taxon>Poaceae</taxon>
        <taxon>BOP clade</taxon>
        <taxon>Pooideae</taxon>
        <taxon>Triticodae</taxon>
        <taxon>Triticeae</taxon>
        <taxon>Triticinae</taxon>
        <taxon>Aegilops</taxon>
    </lineage>
</organism>
<sequence length="153" mass="16591">RSTNRKTLTRRTEAQSCCAAAAAAWIWAVCWRILVGVVDEPPAGCLGQCGKRSSSPGGTGMGPDAIEMRAAGVGCCGGAPADTRHLCQFICGRKLWRQLWGLPASSVLFYVCCVLQFPCPCSNCDLFLSDGWMDGSATKYEVHQLQQQDELNW</sequence>
<reference evidence="2" key="2">
    <citation type="journal article" date="2017" name="Nat. Plants">
        <title>The Aegilops tauschii genome reveals multiple impacts of transposons.</title>
        <authorList>
            <person name="Zhao G."/>
            <person name="Zou C."/>
            <person name="Li K."/>
            <person name="Wang K."/>
            <person name="Li T."/>
            <person name="Gao L."/>
            <person name="Zhang X."/>
            <person name="Wang H."/>
            <person name="Yang Z."/>
            <person name="Liu X."/>
            <person name="Jiang W."/>
            <person name="Mao L."/>
            <person name="Kong X."/>
            <person name="Jiao Y."/>
            <person name="Jia J."/>
        </authorList>
    </citation>
    <scope>NUCLEOTIDE SEQUENCE [LARGE SCALE GENOMIC DNA]</scope>
    <source>
        <strain evidence="2">cv. AL8/78</strain>
    </source>
</reference>
<dbReference type="EnsemblPlants" id="AET5Gv21238100.9">
    <property type="protein sequence ID" value="AET5Gv21238100.9"/>
    <property type="gene ID" value="AET5Gv21238100"/>
</dbReference>